<dbReference type="EMBL" id="PYAV01000018">
    <property type="protein sequence ID" value="PSL41718.1"/>
    <property type="molecule type" value="Genomic_DNA"/>
</dbReference>
<accession>A0A2P8H682</accession>
<gene>
    <name evidence="1" type="ORF">B0H94_11831</name>
</gene>
<dbReference type="RefSeq" id="WP_181315425.1">
    <property type="nucleotide sequence ID" value="NZ_PYAV01000018.1"/>
</dbReference>
<evidence type="ECO:0000313" key="2">
    <source>
        <dbReference type="Proteomes" id="UP000242310"/>
    </source>
</evidence>
<comment type="caution">
    <text evidence="1">The sequence shown here is derived from an EMBL/GenBank/DDBJ whole genome shotgun (WGS) entry which is preliminary data.</text>
</comment>
<reference evidence="1 2" key="1">
    <citation type="submission" date="2018-03" db="EMBL/GenBank/DDBJ databases">
        <title>Genomic Encyclopedia of Type Strains, Phase III (KMG-III): the genomes of soil and plant-associated and newly described type strains.</title>
        <authorList>
            <person name="Whitman W."/>
        </authorList>
    </citation>
    <scope>NUCLEOTIDE SEQUENCE [LARGE SCALE GENOMIC DNA]</scope>
    <source>
        <strain evidence="1 2">CGMCC 1.07653</strain>
    </source>
</reference>
<dbReference type="Proteomes" id="UP000242310">
    <property type="component" value="Unassembled WGS sequence"/>
</dbReference>
<keyword evidence="2" id="KW-1185">Reference proteome</keyword>
<protein>
    <submittedName>
        <fullName evidence="1">Uncharacterized protein</fullName>
    </submittedName>
</protein>
<name>A0A2P8H682_9BACI</name>
<dbReference type="AlphaFoldDB" id="A0A2P8H682"/>
<evidence type="ECO:0000313" key="1">
    <source>
        <dbReference type="EMBL" id="PSL41718.1"/>
    </source>
</evidence>
<proteinExistence type="predicted"/>
<sequence>MLGELYKRGGRVYEVTKDEGMWVVLEDIDGVDTETAIPDSIGELEGFERVD</sequence>
<organism evidence="1 2">
    <name type="scientific">Salsuginibacillus halophilus</name>
    <dbReference type="NCBI Taxonomy" id="517424"/>
    <lineage>
        <taxon>Bacteria</taxon>
        <taxon>Bacillati</taxon>
        <taxon>Bacillota</taxon>
        <taxon>Bacilli</taxon>
        <taxon>Bacillales</taxon>
        <taxon>Bacillaceae</taxon>
        <taxon>Salsuginibacillus</taxon>
    </lineage>
</organism>